<dbReference type="Gene3D" id="3.30.420.10">
    <property type="entry name" value="Ribonuclease H-like superfamily/Ribonuclease H"/>
    <property type="match status" value="1"/>
</dbReference>
<protein>
    <submittedName>
        <fullName evidence="2">DDE_superfamily endonuclease domain-containing protein</fullName>
    </submittedName>
</protein>
<dbReference type="Proteomes" id="UP001642409">
    <property type="component" value="Unassembled WGS sequence"/>
</dbReference>
<keyword evidence="3" id="KW-1185">Reference proteome</keyword>
<dbReference type="EMBL" id="CAXDID020000092">
    <property type="protein sequence ID" value="CAL6022834.1"/>
    <property type="molecule type" value="Genomic_DNA"/>
</dbReference>
<accession>A0ABP1ISR3</accession>
<organism evidence="2 3">
    <name type="scientific">Hexamita inflata</name>
    <dbReference type="NCBI Taxonomy" id="28002"/>
    <lineage>
        <taxon>Eukaryota</taxon>
        <taxon>Metamonada</taxon>
        <taxon>Diplomonadida</taxon>
        <taxon>Hexamitidae</taxon>
        <taxon>Hexamitinae</taxon>
        <taxon>Hexamita</taxon>
    </lineage>
</organism>
<gene>
    <name evidence="2" type="ORF">HINF_LOCUS28836</name>
</gene>
<dbReference type="GO" id="GO:0004519">
    <property type="term" value="F:endonuclease activity"/>
    <property type="evidence" value="ECO:0007669"/>
    <property type="project" value="UniProtKB-KW"/>
</dbReference>
<keyword evidence="2" id="KW-0255">Endonuclease</keyword>
<dbReference type="InterPro" id="IPR002492">
    <property type="entry name" value="Transposase_Tc1-like"/>
</dbReference>
<comment type="caution">
    <text evidence="2">The sequence shown here is derived from an EMBL/GenBank/DDBJ whole genome shotgun (WGS) entry which is preliminary data.</text>
</comment>
<dbReference type="Pfam" id="PF01498">
    <property type="entry name" value="HTH_Tnp_Tc3_2"/>
    <property type="match status" value="1"/>
</dbReference>
<evidence type="ECO:0000313" key="2">
    <source>
        <dbReference type="EMBL" id="CAL6022834.1"/>
    </source>
</evidence>
<feature type="domain" description="Transposase Tc1-like" evidence="1">
    <location>
        <begin position="9"/>
        <end position="71"/>
    </location>
</feature>
<name>A0ABP1ISR3_9EUKA</name>
<proteinExistence type="predicted"/>
<keyword evidence="2" id="KW-0540">Nuclease</keyword>
<evidence type="ECO:0000259" key="1">
    <source>
        <dbReference type="Pfam" id="PF01498"/>
    </source>
</evidence>
<reference evidence="2 3" key="1">
    <citation type="submission" date="2024-07" db="EMBL/GenBank/DDBJ databases">
        <authorList>
            <person name="Akdeniz Z."/>
        </authorList>
    </citation>
    <scope>NUCLEOTIDE SEQUENCE [LARGE SCALE GENOMIC DNA]</scope>
</reference>
<sequence>MTIYNLGWHHPHWTLSQISQQIFEQYQIKLSRPTISYTLAEWGYKFYKQTVAQALTEEHKKKRLAFCELYKDFTEADQAQLVFTDESIFRQTANGIDYILRRPDERYEEEFIHQCKQAGWQSVMVHGAIFGSNKATLYFQVDKRCIKAVDFIEIMKKQLIPNLVKKFKLIYQCDNASPHSAKITKAAFAT</sequence>
<dbReference type="InterPro" id="IPR036397">
    <property type="entry name" value="RNaseH_sf"/>
</dbReference>
<keyword evidence="2" id="KW-0378">Hydrolase</keyword>
<evidence type="ECO:0000313" key="3">
    <source>
        <dbReference type="Proteomes" id="UP001642409"/>
    </source>
</evidence>